<reference evidence="3" key="1">
    <citation type="submission" date="2023-03" db="EMBL/GenBank/DDBJ databases">
        <title>Electrophorus voltai genome.</title>
        <authorList>
            <person name="Bian C."/>
        </authorList>
    </citation>
    <scope>NUCLEOTIDE SEQUENCE</scope>
    <source>
        <strain evidence="3">CB-2022</strain>
        <tissue evidence="3">Muscle</tissue>
    </source>
</reference>
<sequence length="642" mass="70980">MQHELPQTARGLDSAESYRPEPDHSEVDSTGSYDPYMDYYKSYVDYGARWECSNVILRSDLGFDYVEDPPMEVEEVLYGDPPTDSEVKSADSRSEEPPLPKRPPKAPPRRCLSEAGKPFCVAQREEETPSTRAYSFGTCAPVPKPRRSKGEATPGLTPETGKVTVASPETGAQKSPPPRLVKAHPPQVGRTPGSRRLGDRPGLLPAYLDSLLTLCVILYLFLSLSVHITLSVPATLSPFVSVPVLVSVSVPVSVVILVPVLLPSVLLALAHVGLLCPPASPFGVGFGACLGHVKFSKDNIKVYNISFNRWYDTQASSSAVQEKDGKQSIMKHRCNRHDIRESAPGTSWGCPECSIRSDSVESYRPSMDYQNWYDGDQFPGSDSAESYYPYWDYREEYGDYEQSEEYQDVSLRSDSEVDRLEDPVVEVEDALHEDSPSVTDTWSADSESDEPPASKARPPPKACRTRVSELPHVTHREVAPSSEDTPSPKAHSPRARVPMRKPQGYKKEASPVPAPETGKQLVCFLRCLLQSQRSCRHPTRQRAMPHSRVGLRPSRQLGDRLGFLPASPNIITGFCLILFMYPSQSHIMCLSLCLPLCLCLYPSVCPFLCLLSSSCLSSSPLPCSCWPVSGRSVLRPRQGVYV</sequence>
<keyword evidence="4" id="KW-1185">Reference proteome</keyword>
<feature type="compositionally biased region" description="Basic and acidic residues" evidence="1">
    <location>
        <begin position="16"/>
        <end position="27"/>
    </location>
</feature>
<gene>
    <name evidence="3" type="ORF">P4O66_003355</name>
</gene>
<feature type="region of interest" description="Disordered" evidence="1">
    <location>
        <begin position="427"/>
        <end position="513"/>
    </location>
</feature>
<feature type="compositionally biased region" description="Basic and acidic residues" evidence="1">
    <location>
        <begin position="466"/>
        <end position="478"/>
    </location>
</feature>
<dbReference type="EMBL" id="JAROKS010000026">
    <property type="protein sequence ID" value="KAK1784671.1"/>
    <property type="molecule type" value="Genomic_DNA"/>
</dbReference>
<feature type="region of interest" description="Disordered" evidence="1">
    <location>
        <begin position="131"/>
        <end position="196"/>
    </location>
</feature>
<feature type="compositionally biased region" description="Polar residues" evidence="1">
    <location>
        <begin position="436"/>
        <end position="445"/>
    </location>
</feature>
<name>A0AAD8YQ22_9TELE</name>
<evidence type="ECO:0000313" key="4">
    <source>
        <dbReference type="Proteomes" id="UP001239994"/>
    </source>
</evidence>
<keyword evidence="2" id="KW-0472">Membrane</keyword>
<proteinExistence type="predicted"/>
<feature type="region of interest" description="Disordered" evidence="1">
    <location>
        <begin position="75"/>
        <end position="111"/>
    </location>
</feature>
<feature type="transmembrane region" description="Helical" evidence="2">
    <location>
        <begin position="248"/>
        <end position="270"/>
    </location>
</feature>
<organism evidence="3 4">
    <name type="scientific">Electrophorus voltai</name>
    <dbReference type="NCBI Taxonomy" id="2609070"/>
    <lineage>
        <taxon>Eukaryota</taxon>
        <taxon>Metazoa</taxon>
        <taxon>Chordata</taxon>
        <taxon>Craniata</taxon>
        <taxon>Vertebrata</taxon>
        <taxon>Euteleostomi</taxon>
        <taxon>Actinopterygii</taxon>
        <taxon>Neopterygii</taxon>
        <taxon>Teleostei</taxon>
        <taxon>Ostariophysi</taxon>
        <taxon>Gymnotiformes</taxon>
        <taxon>Gymnotoidei</taxon>
        <taxon>Gymnotidae</taxon>
        <taxon>Electrophorus</taxon>
    </lineage>
</organism>
<feature type="region of interest" description="Disordered" evidence="1">
    <location>
        <begin position="1"/>
        <end position="32"/>
    </location>
</feature>
<evidence type="ECO:0000256" key="2">
    <source>
        <dbReference type="SAM" id="Phobius"/>
    </source>
</evidence>
<dbReference type="Proteomes" id="UP001239994">
    <property type="component" value="Unassembled WGS sequence"/>
</dbReference>
<feature type="compositionally biased region" description="Basic and acidic residues" evidence="1">
    <location>
        <begin position="85"/>
        <end position="99"/>
    </location>
</feature>
<keyword evidence="2" id="KW-0812">Transmembrane</keyword>
<keyword evidence="2" id="KW-1133">Transmembrane helix</keyword>
<comment type="caution">
    <text evidence="3">The sequence shown here is derived from an EMBL/GenBank/DDBJ whole genome shotgun (WGS) entry which is preliminary data.</text>
</comment>
<evidence type="ECO:0000313" key="3">
    <source>
        <dbReference type="EMBL" id="KAK1784671.1"/>
    </source>
</evidence>
<accession>A0AAD8YQ22</accession>
<feature type="transmembrane region" description="Helical" evidence="2">
    <location>
        <begin position="204"/>
        <end position="228"/>
    </location>
</feature>
<protein>
    <submittedName>
        <fullName evidence="3">Uncharacterized protein</fullName>
    </submittedName>
</protein>
<evidence type="ECO:0000256" key="1">
    <source>
        <dbReference type="SAM" id="MobiDB-lite"/>
    </source>
</evidence>
<dbReference type="AlphaFoldDB" id="A0AAD8YQ22"/>